<evidence type="ECO:0000313" key="3">
    <source>
        <dbReference type="Proteomes" id="UP000254771"/>
    </source>
</evidence>
<evidence type="ECO:0000259" key="1">
    <source>
        <dbReference type="PROSITE" id="PS51833"/>
    </source>
</evidence>
<dbReference type="SUPFAM" id="SSF109604">
    <property type="entry name" value="HD-domain/PDEase-like"/>
    <property type="match status" value="1"/>
</dbReference>
<accession>A0A370DRD0</accession>
<reference evidence="2 3" key="1">
    <citation type="journal article" date="2018" name="ISME J.">
        <title>Endosymbiont genomes yield clues of tubeworm success.</title>
        <authorList>
            <person name="Li Y."/>
            <person name="Liles M.R."/>
            <person name="Halanych K.M."/>
        </authorList>
    </citation>
    <scope>NUCLEOTIDE SEQUENCE [LARGE SCALE GENOMIC DNA]</scope>
    <source>
        <strain evidence="2">A1462</strain>
    </source>
</reference>
<dbReference type="InterPro" id="IPR013976">
    <property type="entry name" value="HDOD"/>
</dbReference>
<protein>
    <recommendedName>
        <fullName evidence="1">HDOD domain-containing protein</fullName>
    </recommendedName>
</protein>
<dbReference type="AlphaFoldDB" id="A0A370DRD0"/>
<dbReference type="InterPro" id="IPR052340">
    <property type="entry name" value="RNase_Y/CdgJ"/>
</dbReference>
<dbReference type="PANTHER" id="PTHR33525:SF6">
    <property type="entry name" value="HDOD DOMAIN-CONTAINING PROTEIN"/>
    <property type="match status" value="1"/>
</dbReference>
<evidence type="ECO:0000313" key="2">
    <source>
        <dbReference type="EMBL" id="RDH87570.1"/>
    </source>
</evidence>
<dbReference type="Pfam" id="PF08668">
    <property type="entry name" value="HDOD"/>
    <property type="match status" value="1"/>
</dbReference>
<organism evidence="2 3">
    <name type="scientific">endosymbiont of Escarpia spicata</name>
    <dbReference type="NCBI Taxonomy" id="2200908"/>
    <lineage>
        <taxon>Bacteria</taxon>
        <taxon>Pseudomonadati</taxon>
        <taxon>Pseudomonadota</taxon>
        <taxon>Gammaproteobacteria</taxon>
        <taxon>sulfur-oxidizing symbionts</taxon>
    </lineage>
</organism>
<dbReference type="EMBL" id="QFXE01000005">
    <property type="protein sequence ID" value="RDH87570.1"/>
    <property type="molecule type" value="Genomic_DNA"/>
</dbReference>
<feature type="domain" description="HDOD" evidence="1">
    <location>
        <begin position="24"/>
        <end position="215"/>
    </location>
</feature>
<proteinExistence type="predicted"/>
<keyword evidence="3" id="KW-1185">Reference proteome</keyword>
<dbReference type="Proteomes" id="UP000254771">
    <property type="component" value="Unassembled WGS sequence"/>
</dbReference>
<dbReference type="PROSITE" id="PS51833">
    <property type="entry name" value="HDOD"/>
    <property type="match status" value="1"/>
</dbReference>
<dbReference type="Gene3D" id="1.10.3210.10">
    <property type="entry name" value="Hypothetical protein af1432"/>
    <property type="match status" value="1"/>
</dbReference>
<comment type="caution">
    <text evidence="2">The sequence shown here is derived from an EMBL/GenBank/DDBJ whole genome shotgun (WGS) entry which is preliminary data.</text>
</comment>
<sequence length="285" mass="31954">MNSALYPSESELRNAYEIMKGIAVPSLPKVVLTIEKEMQNKDANIAEIADLISQDAAISGLVLKTINSPAFGMRRKFESIQHASVLLGLENIKNLVIASALKHVFETNQPAVQMIWEDVNAVAQCAVWISSSITSIANDEAYLAGLFHKSDALLMAKRFTDYDQVLRVGKSDPGKWIEEEERRYGTNHAIIGFILAESWKLPEIICLTILHHHRESCSEIEDEKLRELIATIKVANYILDIILLRESTTASDTLNFFAKAIKELALSSDEIETLKDQMTEFIFSK</sequence>
<name>A0A370DRD0_9GAMM</name>
<gene>
    <name evidence="2" type="ORF">DIZ78_03100</name>
</gene>
<dbReference type="PANTHER" id="PTHR33525">
    <property type="match status" value="1"/>
</dbReference>